<dbReference type="Proteomes" id="UP001283361">
    <property type="component" value="Unassembled WGS sequence"/>
</dbReference>
<dbReference type="EMBL" id="JAWDGP010002977">
    <property type="protein sequence ID" value="KAK3778330.1"/>
    <property type="molecule type" value="Genomic_DNA"/>
</dbReference>
<protein>
    <submittedName>
        <fullName evidence="2">Uncharacterized protein</fullName>
    </submittedName>
</protein>
<name>A0AAE0ZZH5_9GAST</name>
<proteinExistence type="predicted"/>
<evidence type="ECO:0000313" key="3">
    <source>
        <dbReference type="Proteomes" id="UP001283361"/>
    </source>
</evidence>
<feature type="region of interest" description="Disordered" evidence="1">
    <location>
        <begin position="216"/>
        <end position="240"/>
    </location>
</feature>
<comment type="caution">
    <text evidence="2">The sequence shown here is derived from an EMBL/GenBank/DDBJ whole genome shotgun (WGS) entry which is preliminary data.</text>
</comment>
<accession>A0AAE0ZZH5</accession>
<evidence type="ECO:0000256" key="1">
    <source>
        <dbReference type="SAM" id="MobiDB-lite"/>
    </source>
</evidence>
<gene>
    <name evidence="2" type="ORF">RRG08_016794</name>
</gene>
<reference evidence="2" key="1">
    <citation type="journal article" date="2023" name="G3 (Bethesda)">
        <title>A reference genome for the long-term kleptoplast-retaining sea slug Elysia crispata morphotype clarki.</title>
        <authorList>
            <person name="Eastman K.E."/>
            <person name="Pendleton A.L."/>
            <person name="Shaikh M.A."/>
            <person name="Suttiyut T."/>
            <person name="Ogas R."/>
            <person name="Tomko P."/>
            <person name="Gavelis G."/>
            <person name="Widhalm J.R."/>
            <person name="Wisecaver J.H."/>
        </authorList>
    </citation>
    <scope>NUCLEOTIDE SEQUENCE</scope>
    <source>
        <strain evidence="2">ECLA1</strain>
    </source>
</reference>
<organism evidence="2 3">
    <name type="scientific">Elysia crispata</name>
    <name type="common">lettuce slug</name>
    <dbReference type="NCBI Taxonomy" id="231223"/>
    <lineage>
        <taxon>Eukaryota</taxon>
        <taxon>Metazoa</taxon>
        <taxon>Spiralia</taxon>
        <taxon>Lophotrochozoa</taxon>
        <taxon>Mollusca</taxon>
        <taxon>Gastropoda</taxon>
        <taxon>Heterobranchia</taxon>
        <taxon>Euthyneura</taxon>
        <taxon>Panpulmonata</taxon>
        <taxon>Sacoglossa</taxon>
        <taxon>Placobranchoidea</taxon>
        <taxon>Plakobranchidae</taxon>
        <taxon>Elysia</taxon>
    </lineage>
</organism>
<evidence type="ECO:0000313" key="2">
    <source>
        <dbReference type="EMBL" id="KAK3778330.1"/>
    </source>
</evidence>
<dbReference type="AlphaFoldDB" id="A0AAE0ZZH5"/>
<keyword evidence="3" id="KW-1185">Reference proteome</keyword>
<sequence>MLAQLLVEVFRTNIYSSVIPGTARPVTSLTDSQVVISKSCYVYPKPGLCPPHYNISPVSGVGWVVRQSTQISEAHVVGTQEVSQTSSTADLFCFLTLCQTDQFSPRTIIMAADVNQSDGPCLNLTLLIILQEGKTIQLSSCDQLATMAVETGGRDQNQQLQVTENLVKTYHPASPSPLSHCASPNFRAVCLNNRNITGLIRSKLLPVGKLQREDVVQKREPALSQTRAARDRRRTDQRDYRLTKGRTGKKLMGATLHVEAQSPQLTAILF</sequence>